<reference evidence="1 2" key="1">
    <citation type="submission" date="2021-06" db="EMBL/GenBank/DDBJ databases">
        <title>Caerostris extrusa draft genome.</title>
        <authorList>
            <person name="Kono N."/>
            <person name="Arakawa K."/>
        </authorList>
    </citation>
    <scope>NUCLEOTIDE SEQUENCE [LARGE SCALE GENOMIC DNA]</scope>
</reference>
<gene>
    <name evidence="1" type="ORF">CEXT_648161</name>
</gene>
<protein>
    <submittedName>
        <fullName evidence="1">Uncharacterized protein</fullName>
    </submittedName>
</protein>
<name>A0AAV4NW21_CAEEX</name>
<dbReference type="EMBL" id="BPLR01003742">
    <property type="protein sequence ID" value="GIX88176.1"/>
    <property type="molecule type" value="Genomic_DNA"/>
</dbReference>
<evidence type="ECO:0000313" key="2">
    <source>
        <dbReference type="Proteomes" id="UP001054945"/>
    </source>
</evidence>
<dbReference type="AlphaFoldDB" id="A0AAV4NW21"/>
<organism evidence="1 2">
    <name type="scientific">Caerostris extrusa</name>
    <name type="common">Bark spider</name>
    <name type="synonym">Caerostris bankana</name>
    <dbReference type="NCBI Taxonomy" id="172846"/>
    <lineage>
        <taxon>Eukaryota</taxon>
        <taxon>Metazoa</taxon>
        <taxon>Ecdysozoa</taxon>
        <taxon>Arthropoda</taxon>
        <taxon>Chelicerata</taxon>
        <taxon>Arachnida</taxon>
        <taxon>Araneae</taxon>
        <taxon>Araneomorphae</taxon>
        <taxon>Entelegynae</taxon>
        <taxon>Araneoidea</taxon>
        <taxon>Araneidae</taxon>
        <taxon>Caerostris</taxon>
    </lineage>
</organism>
<accession>A0AAV4NW21</accession>
<sequence>MEIISKRIIVASFHFQRKSHGKRLICLPSSQDPVISFSSNILSRLTMDYPPIKPLNISDEKMIYSEIAKCFEHHFGAPPSFY</sequence>
<dbReference type="Proteomes" id="UP001054945">
    <property type="component" value="Unassembled WGS sequence"/>
</dbReference>
<comment type="caution">
    <text evidence="1">The sequence shown here is derived from an EMBL/GenBank/DDBJ whole genome shotgun (WGS) entry which is preliminary data.</text>
</comment>
<keyword evidence="2" id="KW-1185">Reference proteome</keyword>
<evidence type="ECO:0000313" key="1">
    <source>
        <dbReference type="EMBL" id="GIX88176.1"/>
    </source>
</evidence>
<proteinExistence type="predicted"/>